<organism evidence="1 2">
    <name type="scientific">Cirrhinus molitorella</name>
    <name type="common">mud carp</name>
    <dbReference type="NCBI Taxonomy" id="172907"/>
    <lineage>
        <taxon>Eukaryota</taxon>
        <taxon>Metazoa</taxon>
        <taxon>Chordata</taxon>
        <taxon>Craniata</taxon>
        <taxon>Vertebrata</taxon>
        <taxon>Euteleostomi</taxon>
        <taxon>Actinopterygii</taxon>
        <taxon>Neopterygii</taxon>
        <taxon>Teleostei</taxon>
        <taxon>Ostariophysi</taxon>
        <taxon>Cypriniformes</taxon>
        <taxon>Cyprinidae</taxon>
        <taxon>Labeoninae</taxon>
        <taxon>Labeonini</taxon>
        <taxon>Cirrhinus</taxon>
    </lineage>
</organism>
<name>A0ABR3NQ66_9TELE</name>
<sequence length="71" mass="7989">MLEENRGEFFSTETFLKSQMKKMQNLEEMKRKIHTLETCLLSQGSPESQNDLRIVLLGKIGVGKSATGTLS</sequence>
<reference evidence="1 2" key="1">
    <citation type="submission" date="2023-09" db="EMBL/GenBank/DDBJ databases">
        <authorList>
            <person name="Wang M."/>
        </authorList>
    </citation>
    <scope>NUCLEOTIDE SEQUENCE [LARGE SCALE GENOMIC DNA]</scope>
    <source>
        <strain evidence="1">GT-2023</strain>
        <tissue evidence="1">Liver</tissue>
    </source>
</reference>
<gene>
    <name evidence="1" type="ORF">QQF64_025599</name>
</gene>
<proteinExistence type="predicted"/>
<dbReference type="EMBL" id="JAYMGO010000003">
    <property type="protein sequence ID" value="KAL1278926.1"/>
    <property type="molecule type" value="Genomic_DNA"/>
</dbReference>
<evidence type="ECO:0000313" key="1">
    <source>
        <dbReference type="EMBL" id="KAL1278926.1"/>
    </source>
</evidence>
<evidence type="ECO:0000313" key="2">
    <source>
        <dbReference type="Proteomes" id="UP001558613"/>
    </source>
</evidence>
<dbReference type="Gene3D" id="3.40.50.300">
    <property type="entry name" value="P-loop containing nucleotide triphosphate hydrolases"/>
    <property type="match status" value="1"/>
</dbReference>
<dbReference type="Proteomes" id="UP001558613">
    <property type="component" value="Unassembled WGS sequence"/>
</dbReference>
<protein>
    <submittedName>
        <fullName evidence="1">Uncharacterized protein</fullName>
    </submittedName>
</protein>
<accession>A0ABR3NQ66</accession>
<comment type="caution">
    <text evidence="1">The sequence shown here is derived from an EMBL/GenBank/DDBJ whole genome shotgun (WGS) entry which is preliminary data.</text>
</comment>
<keyword evidence="2" id="KW-1185">Reference proteome</keyword>
<dbReference type="InterPro" id="IPR027417">
    <property type="entry name" value="P-loop_NTPase"/>
</dbReference>